<organism evidence="3">
    <name type="scientific">Enterobius vermicularis</name>
    <name type="common">Human pinworm</name>
    <dbReference type="NCBI Taxonomy" id="51028"/>
    <lineage>
        <taxon>Eukaryota</taxon>
        <taxon>Metazoa</taxon>
        <taxon>Ecdysozoa</taxon>
        <taxon>Nematoda</taxon>
        <taxon>Chromadorea</taxon>
        <taxon>Rhabditida</taxon>
        <taxon>Spirurina</taxon>
        <taxon>Oxyuridomorpha</taxon>
        <taxon>Oxyuroidea</taxon>
        <taxon>Oxyuridae</taxon>
        <taxon>Enterobius</taxon>
    </lineage>
</organism>
<evidence type="ECO:0000313" key="2">
    <source>
        <dbReference type="Proteomes" id="UP000274131"/>
    </source>
</evidence>
<evidence type="ECO:0000313" key="1">
    <source>
        <dbReference type="EMBL" id="VDD85374.1"/>
    </source>
</evidence>
<name>A0A0N4UTV3_ENTVE</name>
<gene>
    <name evidence="1" type="ORF">EVEC_LOCUS517</name>
</gene>
<dbReference type="WBParaSite" id="EVEC_0000077901-mRNA-1">
    <property type="protein sequence ID" value="EVEC_0000077901-mRNA-1"/>
    <property type="gene ID" value="EVEC_0000077901"/>
</dbReference>
<reference evidence="3" key="1">
    <citation type="submission" date="2017-02" db="UniProtKB">
        <authorList>
            <consortium name="WormBaseParasite"/>
        </authorList>
    </citation>
    <scope>IDENTIFICATION</scope>
</reference>
<proteinExistence type="predicted"/>
<sequence length="32" mass="3687">MMTYRDYLNSISKSEYLTLIAVPPSVEDFGFV</sequence>
<evidence type="ECO:0000313" key="3">
    <source>
        <dbReference type="WBParaSite" id="EVEC_0000077901-mRNA-1"/>
    </source>
</evidence>
<dbReference type="Proteomes" id="UP000274131">
    <property type="component" value="Unassembled WGS sequence"/>
</dbReference>
<dbReference type="EMBL" id="UXUI01001051">
    <property type="protein sequence ID" value="VDD85374.1"/>
    <property type="molecule type" value="Genomic_DNA"/>
</dbReference>
<reference evidence="1 2" key="2">
    <citation type="submission" date="2018-10" db="EMBL/GenBank/DDBJ databases">
        <authorList>
            <consortium name="Pathogen Informatics"/>
        </authorList>
    </citation>
    <scope>NUCLEOTIDE SEQUENCE [LARGE SCALE GENOMIC DNA]</scope>
</reference>
<dbReference type="AlphaFoldDB" id="A0A0N4UTV3"/>
<protein>
    <submittedName>
        <fullName evidence="3">SERPIN domain-containing protein</fullName>
    </submittedName>
</protein>
<keyword evidence="2" id="KW-1185">Reference proteome</keyword>
<accession>A0A0N4UTV3</accession>